<dbReference type="Proteomes" id="UP000694865">
    <property type="component" value="Unplaced"/>
</dbReference>
<sequence>MIEELYCNITRNTHQICKSANTRHGMDSVSHHTTTTTPTSTAITTAMATFNAAKRHRGIDSLAWQGCSCSRDSGPGTGVEVNPGTALKDLKLSIDMDLVRKAQSTEEDRQIRRREQNKIAAAKYRNRKRTSSDALNEESKRLQEANLGLQEKIKSLEHHKNFLVRLLGQVKPNVQFPSFSGAMKLLF</sequence>
<dbReference type="PANTHER" id="PTHR23351:SF59">
    <property type="entry name" value="CYCLIC AMP-DEPENDENT TRANSCRIPTION FACTOR ATF-3-LIKE"/>
    <property type="match status" value="1"/>
</dbReference>
<dbReference type="Pfam" id="PF00170">
    <property type="entry name" value="bZIP_1"/>
    <property type="match status" value="1"/>
</dbReference>
<dbReference type="InterPro" id="IPR046347">
    <property type="entry name" value="bZIP_sf"/>
</dbReference>
<dbReference type="SMART" id="SM00338">
    <property type="entry name" value="BRLZ"/>
    <property type="match status" value="1"/>
</dbReference>
<keyword evidence="1" id="KW-0175">Coiled coil</keyword>
<keyword evidence="3" id="KW-1185">Reference proteome</keyword>
<proteinExistence type="predicted"/>
<organism evidence="3 4">
    <name type="scientific">Saccoglossus kowalevskii</name>
    <name type="common">Acorn worm</name>
    <dbReference type="NCBI Taxonomy" id="10224"/>
    <lineage>
        <taxon>Eukaryota</taxon>
        <taxon>Metazoa</taxon>
        <taxon>Hemichordata</taxon>
        <taxon>Enteropneusta</taxon>
        <taxon>Harrimaniidae</taxon>
        <taxon>Saccoglossus</taxon>
    </lineage>
</organism>
<dbReference type="RefSeq" id="XP_006824837.1">
    <property type="nucleotide sequence ID" value="XM_006824774.1"/>
</dbReference>
<dbReference type="PRINTS" id="PR00042">
    <property type="entry name" value="LEUZIPPRFOS"/>
</dbReference>
<gene>
    <name evidence="4" type="primary">LOC100376084</name>
</gene>
<dbReference type="GeneID" id="100376084"/>
<evidence type="ECO:0000313" key="3">
    <source>
        <dbReference type="Proteomes" id="UP000694865"/>
    </source>
</evidence>
<dbReference type="PROSITE" id="PS00036">
    <property type="entry name" value="BZIP_BASIC"/>
    <property type="match status" value="1"/>
</dbReference>
<name>A0ABM0MXU6_SACKO</name>
<dbReference type="CDD" id="cd14692">
    <property type="entry name" value="bZIP_ATF4"/>
    <property type="match status" value="1"/>
</dbReference>
<protein>
    <submittedName>
        <fullName evidence="4">Protein fosB-like isoform X2</fullName>
    </submittedName>
</protein>
<dbReference type="InterPro" id="IPR000837">
    <property type="entry name" value="AP-1"/>
</dbReference>
<dbReference type="InterPro" id="IPR004827">
    <property type="entry name" value="bZIP"/>
</dbReference>
<dbReference type="PANTHER" id="PTHR23351">
    <property type="entry name" value="FOS TRANSCRIPTION FACTOR-RELATED"/>
    <property type="match status" value="1"/>
</dbReference>
<feature type="domain" description="BZIP" evidence="2">
    <location>
        <begin position="107"/>
        <end position="170"/>
    </location>
</feature>
<dbReference type="SUPFAM" id="SSF57959">
    <property type="entry name" value="Leucine zipper domain"/>
    <property type="match status" value="1"/>
</dbReference>
<feature type="coiled-coil region" evidence="1">
    <location>
        <begin position="132"/>
        <end position="159"/>
    </location>
</feature>
<dbReference type="PROSITE" id="PS50217">
    <property type="entry name" value="BZIP"/>
    <property type="match status" value="1"/>
</dbReference>
<evidence type="ECO:0000313" key="4">
    <source>
        <dbReference type="RefSeq" id="XP_006824837.1"/>
    </source>
</evidence>
<dbReference type="Gene3D" id="1.20.5.170">
    <property type="match status" value="1"/>
</dbReference>
<reference evidence="4" key="1">
    <citation type="submission" date="2025-08" db="UniProtKB">
        <authorList>
            <consortium name="RefSeq"/>
        </authorList>
    </citation>
    <scope>IDENTIFICATION</scope>
    <source>
        <tissue evidence="4">Testes</tissue>
    </source>
</reference>
<evidence type="ECO:0000259" key="2">
    <source>
        <dbReference type="PROSITE" id="PS50217"/>
    </source>
</evidence>
<evidence type="ECO:0000256" key="1">
    <source>
        <dbReference type="SAM" id="Coils"/>
    </source>
</evidence>
<accession>A0ABM0MXU6</accession>